<dbReference type="EMBL" id="NHON01000052">
    <property type="protein sequence ID" value="OWJ64661.1"/>
    <property type="molecule type" value="Genomic_DNA"/>
</dbReference>
<accession>A0A211ZHA9</accession>
<reference evidence="2" key="1">
    <citation type="submission" date="2017-05" db="EMBL/GenBank/DDBJ databases">
        <authorList>
            <person name="Macchi M."/>
            <person name="Festa S."/>
            <person name="Coppotelli B.M."/>
            <person name="Morelli I.S."/>
        </authorList>
    </citation>
    <scope>NUCLEOTIDE SEQUENCE [LARGE SCALE GENOMIC DNA]</scope>
    <source>
        <strain evidence="2">I</strain>
    </source>
</reference>
<keyword evidence="2" id="KW-1185">Reference proteome</keyword>
<dbReference type="OrthoDB" id="7356716at2"/>
<evidence type="ECO:0000313" key="2">
    <source>
        <dbReference type="Proteomes" id="UP000196655"/>
    </source>
</evidence>
<proteinExistence type="predicted"/>
<dbReference type="AlphaFoldDB" id="A0A211ZHA9"/>
<sequence>MDRPTRIVPPIRFTSTAGDEASITVATALVEHLDALYDRLLDPRRGEAHAAGPLRTKHLDTIERLLFRATEEMDQGAVQLSDGLRTQAALLIGQYGPLAAAAARPDLARQSSRAAI</sequence>
<comment type="caution">
    <text evidence="1">The sequence shown here is derived from an EMBL/GenBank/DDBJ whole genome shotgun (WGS) entry which is preliminary data.</text>
</comment>
<dbReference type="RefSeq" id="WP_088153470.1">
    <property type="nucleotide sequence ID" value="NZ_NHON01000052.1"/>
</dbReference>
<gene>
    <name evidence="1" type="ORF">BWR60_23450</name>
</gene>
<protein>
    <submittedName>
        <fullName evidence="1">Uncharacterized protein</fullName>
    </submittedName>
</protein>
<evidence type="ECO:0000313" key="1">
    <source>
        <dbReference type="EMBL" id="OWJ64661.1"/>
    </source>
</evidence>
<dbReference type="Proteomes" id="UP000196655">
    <property type="component" value="Unassembled WGS sequence"/>
</dbReference>
<name>A0A211ZHA9_9PROT</name>
<organism evidence="1 2">
    <name type="scientific">Inquilinus limosus</name>
    <dbReference type="NCBI Taxonomy" id="171674"/>
    <lineage>
        <taxon>Bacteria</taxon>
        <taxon>Pseudomonadati</taxon>
        <taxon>Pseudomonadota</taxon>
        <taxon>Alphaproteobacteria</taxon>
        <taxon>Rhodospirillales</taxon>
        <taxon>Rhodospirillaceae</taxon>
        <taxon>Inquilinus</taxon>
    </lineage>
</organism>